<dbReference type="AlphaFoldDB" id="A0A7I8WC21"/>
<name>A0A7I8WC21_9ANNE</name>
<keyword evidence="1" id="KW-0812">Transmembrane</keyword>
<sequence>MTNVTNTLNLLNETTTNLLLTAVYSTFQVENTTRIVEKSSIKDPSNNDDNGDINAGIIAACCAGGLVVLFAFVCLVLRYKCRSVSTPLKSNKRRFQENFDNKNFVFEDETLKIERPLPPEPKNHIEVLERAEEAIESLDLSDGITEKKISNNDRKINGDINLSEKSNLSNGETVVEVHRELTESEKNLRDLTITPDELDYQSSINEIDKVLNNLVDEESI</sequence>
<comment type="caution">
    <text evidence="2">The sequence shown here is derived from an EMBL/GenBank/DDBJ whole genome shotgun (WGS) entry which is preliminary data.</text>
</comment>
<protein>
    <submittedName>
        <fullName evidence="2">DgyrCDS13918</fullName>
    </submittedName>
</protein>
<accession>A0A7I8WC21</accession>
<keyword evidence="1" id="KW-1133">Transmembrane helix</keyword>
<reference evidence="2 3" key="1">
    <citation type="submission" date="2020-08" db="EMBL/GenBank/DDBJ databases">
        <authorList>
            <person name="Hejnol A."/>
        </authorList>
    </citation>
    <scope>NUCLEOTIDE SEQUENCE [LARGE SCALE GENOMIC DNA]</scope>
</reference>
<gene>
    <name evidence="2" type="ORF">DGYR_LOCUS13050</name>
</gene>
<proteinExistence type="predicted"/>
<keyword evidence="3" id="KW-1185">Reference proteome</keyword>
<evidence type="ECO:0000256" key="1">
    <source>
        <dbReference type="SAM" id="Phobius"/>
    </source>
</evidence>
<keyword evidence="1" id="KW-0472">Membrane</keyword>
<feature type="transmembrane region" description="Helical" evidence="1">
    <location>
        <begin position="53"/>
        <end position="77"/>
    </location>
</feature>
<organism evidence="2 3">
    <name type="scientific">Dimorphilus gyrociliatus</name>
    <dbReference type="NCBI Taxonomy" id="2664684"/>
    <lineage>
        <taxon>Eukaryota</taxon>
        <taxon>Metazoa</taxon>
        <taxon>Spiralia</taxon>
        <taxon>Lophotrochozoa</taxon>
        <taxon>Annelida</taxon>
        <taxon>Polychaeta</taxon>
        <taxon>Polychaeta incertae sedis</taxon>
        <taxon>Dinophilidae</taxon>
        <taxon>Dimorphilus</taxon>
    </lineage>
</organism>
<evidence type="ECO:0000313" key="3">
    <source>
        <dbReference type="Proteomes" id="UP000549394"/>
    </source>
</evidence>
<dbReference type="EMBL" id="CAJFCJ010000028">
    <property type="protein sequence ID" value="CAD5125712.1"/>
    <property type="molecule type" value="Genomic_DNA"/>
</dbReference>
<dbReference type="Proteomes" id="UP000549394">
    <property type="component" value="Unassembled WGS sequence"/>
</dbReference>
<evidence type="ECO:0000313" key="2">
    <source>
        <dbReference type="EMBL" id="CAD5125712.1"/>
    </source>
</evidence>